<keyword evidence="4" id="KW-1185">Reference proteome</keyword>
<organism evidence="3 4">
    <name type="scientific">Actinoallomurus oryzae</name>
    <dbReference type="NCBI Taxonomy" id="502180"/>
    <lineage>
        <taxon>Bacteria</taxon>
        <taxon>Bacillati</taxon>
        <taxon>Actinomycetota</taxon>
        <taxon>Actinomycetes</taxon>
        <taxon>Streptosporangiales</taxon>
        <taxon>Thermomonosporaceae</taxon>
        <taxon>Actinoallomurus</taxon>
    </lineage>
</organism>
<evidence type="ECO:0000259" key="2">
    <source>
        <dbReference type="Pfam" id="PF20906"/>
    </source>
</evidence>
<feature type="domain" description="S-Me-THD-like C-terminal" evidence="2">
    <location>
        <begin position="91"/>
        <end position="225"/>
    </location>
</feature>
<proteinExistence type="predicted"/>
<dbReference type="RefSeq" id="WP_345460692.1">
    <property type="nucleotide sequence ID" value="NZ_BAABHF010000015.1"/>
</dbReference>
<dbReference type="Gene3D" id="3.30.559.10">
    <property type="entry name" value="Chloramphenicol acetyltransferase-like domain"/>
    <property type="match status" value="1"/>
</dbReference>
<dbReference type="InterPro" id="IPR048350">
    <property type="entry name" value="S-Me-THD-like_C"/>
</dbReference>
<evidence type="ECO:0000256" key="1">
    <source>
        <dbReference type="SAM" id="MobiDB-lite"/>
    </source>
</evidence>
<protein>
    <recommendedName>
        <fullName evidence="2">S-Me-THD-like C-terminal domain-containing protein</fullName>
    </recommendedName>
</protein>
<evidence type="ECO:0000313" key="4">
    <source>
        <dbReference type="Proteomes" id="UP001500503"/>
    </source>
</evidence>
<sequence>MSDLARRIAGLDPARRARLERALAGRRAAPDALRPGDTSPEHAPLSSAQEQIWFMDRLDPGNPAYNIALARRIAGDLDTAALATAFQRLVDRHEALRTSIHGTEDEVWQRVFTGKIVDVVRRTGSGFARGSARLDGMGEFAGTELRIDFQNENLVAYREGAVVASVPDLICVPESETDEPVTTEALRYGFRVDVVGAPCDPRWHAPDGLELVGPRYFGYDHDYVRVGA</sequence>
<gene>
    <name evidence="3" type="ORF">GCM10023191_020620</name>
</gene>
<dbReference type="SUPFAM" id="SSF160991">
    <property type="entry name" value="CV3147-like"/>
    <property type="match status" value="1"/>
</dbReference>
<evidence type="ECO:0000313" key="3">
    <source>
        <dbReference type="EMBL" id="GAA4489580.1"/>
    </source>
</evidence>
<comment type="caution">
    <text evidence="3">The sequence shown here is derived from an EMBL/GenBank/DDBJ whole genome shotgun (WGS) entry which is preliminary data.</text>
</comment>
<feature type="region of interest" description="Disordered" evidence="1">
    <location>
        <begin position="26"/>
        <end position="46"/>
    </location>
</feature>
<dbReference type="Proteomes" id="UP001500503">
    <property type="component" value="Unassembled WGS sequence"/>
</dbReference>
<reference evidence="4" key="1">
    <citation type="journal article" date="2019" name="Int. J. Syst. Evol. Microbiol.">
        <title>The Global Catalogue of Microorganisms (GCM) 10K type strain sequencing project: providing services to taxonomists for standard genome sequencing and annotation.</title>
        <authorList>
            <consortium name="The Broad Institute Genomics Platform"/>
            <consortium name="The Broad Institute Genome Sequencing Center for Infectious Disease"/>
            <person name="Wu L."/>
            <person name="Ma J."/>
        </authorList>
    </citation>
    <scope>NUCLEOTIDE SEQUENCE [LARGE SCALE GENOMIC DNA]</scope>
    <source>
        <strain evidence="4">JCM 17933</strain>
    </source>
</reference>
<name>A0ABP8PNV2_9ACTN</name>
<accession>A0ABP8PNV2</accession>
<dbReference type="Pfam" id="PF20906">
    <property type="entry name" value="S-Me-THD_C"/>
    <property type="match status" value="1"/>
</dbReference>
<dbReference type="EMBL" id="BAABHF010000015">
    <property type="protein sequence ID" value="GAA4489580.1"/>
    <property type="molecule type" value="Genomic_DNA"/>
</dbReference>
<dbReference type="InterPro" id="IPR023213">
    <property type="entry name" value="CAT-like_dom_sf"/>
</dbReference>